<sequence length="119" mass="13552">MTDEDGTTEGGVRGTDEKFLRGIFSYTRVYLCVDAHDNAFSEAVFNYVVRVHTIILHTYHCNVYITITRHLIGWAKSREHERTPPVDDVINIRVCDGRVFVAVVGGDYVRIDLPILVLQ</sequence>
<protein>
    <submittedName>
        <fullName evidence="1">Uncharacterized protein</fullName>
    </submittedName>
</protein>
<proteinExistence type="predicted"/>
<name>A0A2S2QAE1_9HEMI</name>
<evidence type="ECO:0000313" key="1">
    <source>
        <dbReference type="EMBL" id="MBY74500.1"/>
    </source>
</evidence>
<reference evidence="1" key="1">
    <citation type="submission" date="2018-04" db="EMBL/GenBank/DDBJ databases">
        <title>Transcriptome assembly of Sipha flava.</title>
        <authorList>
            <person name="Scully E.D."/>
            <person name="Geib S.M."/>
            <person name="Palmer N.A."/>
            <person name="Koch K."/>
            <person name="Bradshaw J."/>
            <person name="Heng-Moss T."/>
            <person name="Sarath G."/>
        </authorList>
    </citation>
    <scope>NUCLEOTIDE SEQUENCE</scope>
</reference>
<gene>
    <name evidence="1" type="ORF">g.178088</name>
</gene>
<dbReference type="EMBL" id="GGMS01005297">
    <property type="protein sequence ID" value="MBY74500.1"/>
    <property type="molecule type" value="Transcribed_RNA"/>
</dbReference>
<organism evidence="1">
    <name type="scientific">Sipha flava</name>
    <name type="common">yellow sugarcane aphid</name>
    <dbReference type="NCBI Taxonomy" id="143950"/>
    <lineage>
        <taxon>Eukaryota</taxon>
        <taxon>Metazoa</taxon>
        <taxon>Ecdysozoa</taxon>
        <taxon>Arthropoda</taxon>
        <taxon>Hexapoda</taxon>
        <taxon>Insecta</taxon>
        <taxon>Pterygota</taxon>
        <taxon>Neoptera</taxon>
        <taxon>Paraneoptera</taxon>
        <taxon>Hemiptera</taxon>
        <taxon>Sternorrhyncha</taxon>
        <taxon>Aphidomorpha</taxon>
        <taxon>Aphidoidea</taxon>
        <taxon>Aphididae</taxon>
        <taxon>Sipha</taxon>
    </lineage>
</organism>
<accession>A0A2S2QAE1</accession>
<dbReference type="AlphaFoldDB" id="A0A2S2QAE1"/>